<sequence length="268" mass="31846">MTLEYYDVDDVGSLVEEFFHLSFYEDDIPFESTILPICSTTIIFIYNNSHRFTYKKKKTELNGLIVSGQFYDSYQFSVNNKGYSLGISLHPTSLYKLTKLNVSKIKNKHIPLIEFSNELHHLLYPIFQAHHNDIPKLVQCLKKVILKLPTDNDNVVSQIDQVIDLIHTKEGMLNTYELLDKVSFSQKTLETHFKKIVGLTPGKYIRLYRFVNLMRKYEGKEIKLKDLIYMYNYYDHSHFSKDFKHFMKQSPKHYFKSEHPFLNKYLNR</sequence>
<dbReference type="Pfam" id="PF20240">
    <property type="entry name" value="DUF6597"/>
    <property type="match status" value="1"/>
</dbReference>
<keyword evidence="1" id="KW-0238">DNA-binding</keyword>
<name>A0ABV6QBI3_9FLAO</name>
<dbReference type="RefSeq" id="WP_386063696.1">
    <property type="nucleotide sequence ID" value="NZ_JBHLTQ010000005.1"/>
</dbReference>
<dbReference type="InterPro" id="IPR018060">
    <property type="entry name" value="HTH_AraC"/>
</dbReference>
<evidence type="ECO:0000256" key="1">
    <source>
        <dbReference type="ARBA" id="ARBA00023125"/>
    </source>
</evidence>
<dbReference type="Proteomes" id="UP001589832">
    <property type="component" value="Unassembled WGS sequence"/>
</dbReference>
<dbReference type="Gene3D" id="1.10.10.60">
    <property type="entry name" value="Homeodomain-like"/>
    <property type="match status" value="1"/>
</dbReference>
<evidence type="ECO:0000313" key="3">
    <source>
        <dbReference type="EMBL" id="MFC0605040.1"/>
    </source>
</evidence>
<keyword evidence="4" id="KW-1185">Reference proteome</keyword>
<proteinExistence type="predicted"/>
<organism evidence="3 4">
    <name type="scientific">Winogradskyella pulchriflava</name>
    <dbReference type="NCBI Taxonomy" id="1110688"/>
    <lineage>
        <taxon>Bacteria</taxon>
        <taxon>Pseudomonadati</taxon>
        <taxon>Bacteroidota</taxon>
        <taxon>Flavobacteriia</taxon>
        <taxon>Flavobacteriales</taxon>
        <taxon>Flavobacteriaceae</taxon>
        <taxon>Winogradskyella</taxon>
    </lineage>
</organism>
<dbReference type="PANTHER" id="PTHR43280:SF28">
    <property type="entry name" value="HTH-TYPE TRANSCRIPTIONAL ACTIVATOR RHAS"/>
    <property type="match status" value="1"/>
</dbReference>
<gene>
    <name evidence="3" type="ORF">ACFFGA_10780</name>
</gene>
<evidence type="ECO:0000313" key="4">
    <source>
        <dbReference type="Proteomes" id="UP001589832"/>
    </source>
</evidence>
<dbReference type="InterPro" id="IPR046532">
    <property type="entry name" value="DUF6597"/>
</dbReference>
<protein>
    <submittedName>
        <fullName evidence="3">Helix-turn-helix domain-containing protein</fullName>
    </submittedName>
</protein>
<feature type="domain" description="HTH araC/xylS-type" evidence="2">
    <location>
        <begin position="157"/>
        <end position="257"/>
    </location>
</feature>
<accession>A0ABV6QBI3</accession>
<dbReference type="Pfam" id="PF12833">
    <property type="entry name" value="HTH_18"/>
    <property type="match status" value="1"/>
</dbReference>
<dbReference type="PANTHER" id="PTHR43280">
    <property type="entry name" value="ARAC-FAMILY TRANSCRIPTIONAL REGULATOR"/>
    <property type="match status" value="1"/>
</dbReference>
<dbReference type="EMBL" id="JBHLTQ010000005">
    <property type="protein sequence ID" value="MFC0605040.1"/>
    <property type="molecule type" value="Genomic_DNA"/>
</dbReference>
<comment type="caution">
    <text evidence="3">The sequence shown here is derived from an EMBL/GenBank/DDBJ whole genome shotgun (WGS) entry which is preliminary data.</text>
</comment>
<dbReference type="PROSITE" id="PS01124">
    <property type="entry name" value="HTH_ARAC_FAMILY_2"/>
    <property type="match status" value="1"/>
</dbReference>
<dbReference type="SMART" id="SM00342">
    <property type="entry name" value="HTH_ARAC"/>
    <property type="match status" value="1"/>
</dbReference>
<evidence type="ECO:0000259" key="2">
    <source>
        <dbReference type="PROSITE" id="PS01124"/>
    </source>
</evidence>
<reference evidence="3 4" key="1">
    <citation type="submission" date="2024-09" db="EMBL/GenBank/DDBJ databases">
        <authorList>
            <person name="Sun Q."/>
            <person name="Mori K."/>
        </authorList>
    </citation>
    <scope>NUCLEOTIDE SEQUENCE [LARGE SCALE GENOMIC DNA]</scope>
    <source>
        <strain evidence="3 4">NCAIM B.02481</strain>
    </source>
</reference>